<dbReference type="SMART" id="SM00342">
    <property type="entry name" value="HTH_ARAC"/>
    <property type="match status" value="1"/>
</dbReference>
<protein>
    <submittedName>
        <fullName evidence="5">AraC family transcriptional regulator</fullName>
    </submittedName>
</protein>
<evidence type="ECO:0000256" key="3">
    <source>
        <dbReference type="ARBA" id="ARBA00023163"/>
    </source>
</evidence>
<dbReference type="InterPro" id="IPR018060">
    <property type="entry name" value="HTH_AraC"/>
</dbReference>
<dbReference type="PRINTS" id="PR00032">
    <property type="entry name" value="HTHARAC"/>
</dbReference>
<proteinExistence type="predicted"/>
<dbReference type="InterPro" id="IPR018062">
    <property type="entry name" value="HTH_AraC-typ_CS"/>
</dbReference>
<dbReference type="EMBL" id="JAINVV010000013">
    <property type="protein sequence ID" value="MBY8825812.1"/>
    <property type="molecule type" value="Genomic_DNA"/>
</dbReference>
<dbReference type="InterPro" id="IPR009057">
    <property type="entry name" value="Homeodomain-like_sf"/>
</dbReference>
<dbReference type="Gene3D" id="1.10.10.60">
    <property type="entry name" value="Homeodomain-like"/>
    <property type="match status" value="2"/>
</dbReference>
<organism evidence="5 6">
    <name type="scientific">Sphingomonas colocasiae</name>
    <dbReference type="NCBI Taxonomy" id="1848973"/>
    <lineage>
        <taxon>Bacteria</taxon>
        <taxon>Pseudomonadati</taxon>
        <taxon>Pseudomonadota</taxon>
        <taxon>Alphaproteobacteria</taxon>
        <taxon>Sphingomonadales</taxon>
        <taxon>Sphingomonadaceae</taxon>
        <taxon>Sphingomonas</taxon>
    </lineage>
</organism>
<keyword evidence="3" id="KW-0804">Transcription</keyword>
<dbReference type="RefSeq" id="WP_222992908.1">
    <property type="nucleotide sequence ID" value="NZ_JAINVV010000013.1"/>
</dbReference>
<accession>A0ABS7PZR5</accession>
<evidence type="ECO:0000313" key="5">
    <source>
        <dbReference type="EMBL" id="MBY8825812.1"/>
    </source>
</evidence>
<evidence type="ECO:0000256" key="2">
    <source>
        <dbReference type="ARBA" id="ARBA00023125"/>
    </source>
</evidence>
<evidence type="ECO:0000313" key="6">
    <source>
        <dbReference type="Proteomes" id="UP000706039"/>
    </source>
</evidence>
<dbReference type="PROSITE" id="PS01124">
    <property type="entry name" value="HTH_ARAC_FAMILY_2"/>
    <property type="match status" value="1"/>
</dbReference>
<sequence length="288" mass="32181">MRETPLQVWDGRRPRLPRAVVRRREARIGRIGIVAATENLRAATDWCFEEEHHTIVAHLDGRLDRMDCTFSIGPSGRAIPSRGDLWIIPAGCRYAALAQGEHARFVELTIPATMLGDTPIKARVRHRDDFLFGAAARLSDLIERPDDDLARMAAHAIADAVHLHLREHHASRNARAGKRRLSPADLTILAGAIGDQLDTHHSLSSLAALVDMDVRRFTAAFTDGFGLTPWQYILRARLEQATHLLHETDDRVTDIALAVGFATPSHFATTFARHFGVPPSRYRAVQRR</sequence>
<keyword evidence="1" id="KW-0805">Transcription regulation</keyword>
<dbReference type="InterPro" id="IPR020449">
    <property type="entry name" value="Tscrpt_reg_AraC-type_HTH"/>
</dbReference>
<keyword evidence="2" id="KW-0238">DNA-binding</keyword>
<gene>
    <name evidence="5" type="ORF">K7G82_26150</name>
</gene>
<dbReference type="InterPro" id="IPR050204">
    <property type="entry name" value="AraC_XylS_family_regulators"/>
</dbReference>
<name>A0ABS7PZR5_9SPHN</name>
<reference evidence="5 6" key="1">
    <citation type="submission" date="2021-08" db="EMBL/GenBank/DDBJ databases">
        <authorList>
            <person name="Tuo L."/>
        </authorList>
    </citation>
    <scope>NUCLEOTIDE SEQUENCE [LARGE SCALE GENOMIC DNA]</scope>
    <source>
        <strain evidence="5 6">JCM 31229</strain>
    </source>
</reference>
<dbReference type="Pfam" id="PF12833">
    <property type="entry name" value="HTH_18"/>
    <property type="match status" value="1"/>
</dbReference>
<evidence type="ECO:0000256" key="1">
    <source>
        <dbReference type="ARBA" id="ARBA00023015"/>
    </source>
</evidence>
<comment type="caution">
    <text evidence="5">The sequence shown here is derived from an EMBL/GenBank/DDBJ whole genome shotgun (WGS) entry which is preliminary data.</text>
</comment>
<keyword evidence="6" id="KW-1185">Reference proteome</keyword>
<dbReference type="Proteomes" id="UP000706039">
    <property type="component" value="Unassembled WGS sequence"/>
</dbReference>
<dbReference type="PROSITE" id="PS00041">
    <property type="entry name" value="HTH_ARAC_FAMILY_1"/>
    <property type="match status" value="1"/>
</dbReference>
<feature type="domain" description="HTH araC/xylS-type" evidence="4">
    <location>
        <begin position="187"/>
        <end position="285"/>
    </location>
</feature>
<dbReference type="PANTHER" id="PTHR46796:SF14">
    <property type="entry name" value="TRANSCRIPTIONAL REGULATORY PROTEIN"/>
    <property type="match status" value="1"/>
</dbReference>
<dbReference type="PANTHER" id="PTHR46796">
    <property type="entry name" value="HTH-TYPE TRANSCRIPTIONAL ACTIVATOR RHAS-RELATED"/>
    <property type="match status" value="1"/>
</dbReference>
<dbReference type="SUPFAM" id="SSF46689">
    <property type="entry name" value="Homeodomain-like"/>
    <property type="match status" value="2"/>
</dbReference>
<evidence type="ECO:0000259" key="4">
    <source>
        <dbReference type="PROSITE" id="PS01124"/>
    </source>
</evidence>